<evidence type="ECO:0000313" key="6">
    <source>
        <dbReference type="Proteomes" id="UP000683246"/>
    </source>
</evidence>
<sequence>MIEVKDVSYSYEDHEILHKISFSLDEGERCTLIGKSGIGKTTVLKLISGICPCQDGTITLKGRTVNTKQHHMGYIPQHYGLIPWYNVKKNIVLPRKLKNGKKNVNLHQLHGLCRELRIENIMNKYPNHLSGGQQQRVAIARALYQEPDVLLMDEPFASLDYMHREEARNIFLDIWEKHQITTIMVTHDLLEAIYLGHKVAILSGTDDMTILDNPYVQMDLKDNLEGIYAYKDLLEKHMGSR</sequence>
<evidence type="ECO:0000256" key="1">
    <source>
        <dbReference type="ARBA" id="ARBA00022448"/>
    </source>
</evidence>
<dbReference type="Gene3D" id="3.40.50.300">
    <property type="entry name" value="P-loop containing nucleotide triphosphate hydrolases"/>
    <property type="match status" value="1"/>
</dbReference>
<dbReference type="InterPro" id="IPR017871">
    <property type="entry name" value="ABC_transporter-like_CS"/>
</dbReference>
<dbReference type="PANTHER" id="PTHR42781">
    <property type="entry name" value="SPERMIDINE/PUTRESCINE IMPORT ATP-BINDING PROTEIN POTA"/>
    <property type="match status" value="1"/>
</dbReference>
<keyword evidence="3 5" id="KW-0067">ATP-binding</keyword>
<dbReference type="GO" id="GO:0005524">
    <property type="term" value="F:ATP binding"/>
    <property type="evidence" value="ECO:0007669"/>
    <property type="project" value="UniProtKB-KW"/>
</dbReference>
<evidence type="ECO:0000256" key="3">
    <source>
        <dbReference type="ARBA" id="ARBA00022840"/>
    </source>
</evidence>
<organism evidence="5 6">
    <name type="scientific">Vallitalea pronyensis</name>
    <dbReference type="NCBI Taxonomy" id="1348613"/>
    <lineage>
        <taxon>Bacteria</taxon>
        <taxon>Bacillati</taxon>
        <taxon>Bacillota</taxon>
        <taxon>Clostridia</taxon>
        <taxon>Lachnospirales</taxon>
        <taxon>Vallitaleaceae</taxon>
        <taxon>Vallitalea</taxon>
    </lineage>
</organism>
<gene>
    <name evidence="5" type="ORF">HZI73_05170</name>
</gene>
<evidence type="ECO:0000259" key="4">
    <source>
        <dbReference type="PROSITE" id="PS50893"/>
    </source>
</evidence>
<evidence type="ECO:0000313" key="5">
    <source>
        <dbReference type="EMBL" id="QUI21723.1"/>
    </source>
</evidence>
<dbReference type="InterPro" id="IPR003439">
    <property type="entry name" value="ABC_transporter-like_ATP-bd"/>
</dbReference>
<dbReference type="GO" id="GO:0016887">
    <property type="term" value="F:ATP hydrolysis activity"/>
    <property type="evidence" value="ECO:0007669"/>
    <property type="project" value="InterPro"/>
</dbReference>
<name>A0A8J8MI48_9FIRM</name>
<accession>A0A8J8MI48</accession>
<dbReference type="PROSITE" id="PS00211">
    <property type="entry name" value="ABC_TRANSPORTER_1"/>
    <property type="match status" value="1"/>
</dbReference>
<dbReference type="Pfam" id="PF00005">
    <property type="entry name" value="ABC_tran"/>
    <property type="match status" value="1"/>
</dbReference>
<dbReference type="InterPro" id="IPR027417">
    <property type="entry name" value="P-loop_NTPase"/>
</dbReference>
<dbReference type="SMART" id="SM00382">
    <property type="entry name" value="AAA"/>
    <property type="match status" value="1"/>
</dbReference>
<evidence type="ECO:0000256" key="2">
    <source>
        <dbReference type="ARBA" id="ARBA00022741"/>
    </source>
</evidence>
<protein>
    <submittedName>
        <fullName evidence="5">ATP-binding cassette domain-containing protein</fullName>
    </submittedName>
</protein>
<dbReference type="KEGG" id="vpy:HZI73_05170"/>
<feature type="domain" description="ABC transporter" evidence="4">
    <location>
        <begin position="2"/>
        <end position="229"/>
    </location>
</feature>
<dbReference type="AlphaFoldDB" id="A0A8J8MI48"/>
<dbReference type="InterPro" id="IPR050093">
    <property type="entry name" value="ABC_SmlMolc_Importer"/>
</dbReference>
<reference evidence="5" key="1">
    <citation type="submission" date="2020-07" db="EMBL/GenBank/DDBJ databases">
        <title>Vallitalea pronyensis genome.</title>
        <authorList>
            <person name="Postec A."/>
        </authorList>
    </citation>
    <scope>NUCLEOTIDE SEQUENCE</scope>
    <source>
        <strain evidence="5">FatNI3</strain>
    </source>
</reference>
<dbReference type="PROSITE" id="PS50893">
    <property type="entry name" value="ABC_TRANSPORTER_2"/>
    <property type="match status" value="1"/>
</dbReference>
<keyword evidence="1" id="KW-0813">Transport</keyword>
<dbReference type="EMBL" id="CP058649">
    <property type="protein sequence ID" value="QUI21723.1"/>
    <property type="molecule type" value="Genomic_DNA"/>
</dbReference>
<keyword evidence="2" id="KW-0547">Nucleotide-binding</keyword>
<keyword evidence="6" id="KW-1185">Reference proteome</keyword>
<dbReference type="InterPro" id="IPR003593">
    <property type="entry name" value="AAA+_ATPase"/>
</dbReference>
<dbReference type="RefSeq" id="WP_212697194.1">
    <property type="nucleotide sequence ID" value="NZ_CP058649.1"/>
</dbReference>
<proteinExistence type="predicted"/>
<dbReference type="SUPFAM" id="SSF52540">
    <property type="entry name" value="P-loop containing nucleoside triphosphate hydrolases"/>
    <property type="match status" value="1"/>
</dbReference>
<dbReference type="Proteomes" id="UP000683246">
    <property type="component" value="Chromosome"/>
</dbReference>
<dbReference type="PANTHER" id="PTHR42781:SF8">
    <property type="entry name" value="BICARBONATE TRANSPORT ATP-BINDING PROTEIN CMPC"/>
    <property type="match status" value="1"/>
</dbReference>